<organism evidence="2 3">
    <name type="scientific">Marinibaculum pumilum</name>
    <dbReference type="NCBI Taxonomy" id="1766165"/>
    <lineage>
        <taxon>Bacteria</taxon>
        <taxon>Pseudomonadati</taxon>
        <taxon>Pseudomonadota</taxon>
        <taxon>Alphaproteobacteria</taxon>
        <taxon>Rhodospirillales</taxon>
        <taxon>Rhodospirillaceae</taxon>
        <taxon>Marinibaculum</taxon>
    </lineage>
</organism>
<dbReference type="Proteomes" id="UP001595528">
    <property type="component" value="Unassembled WGS sequence"/>
</dbReference>
<dbReference type="PANTHER" id="PTHR12110:SF21">
    <property type="entry name" value="XYLOSE ISOMERASE-LIKE TIM BARREL DOMAIN-CONTAINING PROTEIN"/>
    <property type="match status" value="1"/>
</dbReference>
<dbReference type="Pfam" id="PF01261">
    <property type="entry name" value="AP_endonuc_2"/>
    <property type="match status" value="1"/>
</dbReference>
<feature type="domain" description="Xylose isomerase-like TIM barrel" evidence="1">
    <location>
        <begin position="26"/>
        <end position="259"/>
    </location>
</feature>
<gene>
    <name evidence="2" type="ORF">ACFOGJ_21420</name>
</gene>
<name>A0ABV7L5V7_9PROT</name>
<evidence type="ECO:0000313" key="2">
    <source>
        <dbReference type="EMBL" id="MFC3229824.1"/>
    </source>
</evidence>
<reference evidence="3" key="1">
    <citation type="journal article" date="2019" name="Int. J. Syst. Evol. Microbiol.">
        <title>The Global Catalogue of Microorganisms (GCM) 10K type strain sequencing project: providing services to taxonomists for standard genome sequencing and annotation.</title>
        <authorList>
            <consortium name="The Broad Institute Genomics Platform"/>
            <consortium name="The Broad Institute Genome Sequencing Center for Infectious Disease"/>
            <person name="Wu L."/>
            <person name="Ma J."/>
        </authorList>
    </citation>
    <scope>NUCLEOTIDE SEQUENCE [LARGE SCALE GENOMIC DNA]</scope>
    <source>
        <strain evidence="3">KCTC 42964</strain>
    </source>
</reference>
<keyword evidence="2" id="KW-0413">Isomerase</keyword>
<proteinExistence type="predicted"/>
<accession>A0ABV7L5V7</accession>
<dbReference type="InterPro" id="IPR050312">
    <property type="entry name" value="IolE/XylAMocC-like"/>
</dbReference>
<dbReference type="SUPFAM" id="SSF51658">
    <property type="entry name" value="Xylose isomerase-like"/>
    <property type="match status" value="1"/>
</dbReference>
<dbReference type="GO" id="GO:0016853">
    <property type="term" value="F:isomerase activity"/>
    <property type="evidence" value="ECO:0007669"/>
    <property type="project" value="UniProtKB-KW"/>
</dbReference>
<comment type="caution">
    <text evidence="2">The sequence shown here is derived from an EMBL/GenBank/DDBJ whole genome shotgun (WGS) entry which is preliminary data.</text>
</comment>
<dbReference type="InterPro" id="IPR036237">
    <property type="entry name" value="Xyl_isomerase-like_sf"/>
</dbReference>
<evidence type="ECO:0000313" key="3">
    <source>
        <dbReference type="Proteomes" id="UP001595528"/>
    </source>
</evidence>
<evidence type="ECO:0000259" key="1">
    <source>
        <dbReference type="Pfam" id="PF01261"/>
    </source>
</evidence>
<dbReference type="EMBL" id="JBHRTR010000034">
    <property type="protein sequence ID" value="MFC3229824.1"/>
    <property type="molecule type" value="Genomic_DNA"/>
</dbReference>
<dbReference type="PANTHER" id="PTHR12110">
    <property type="entry name" value="HYDROXYPYRUVATE ISOMERASE"/>
    <property type="match status" value="1"/>
</dbReference>
<protein>
    <submittedName>
        <fullName evidence="2">Sugar phosphate isomerase/epimerase family protein</fullName>
    </submittedName>
</protein>
<dbReference type="RefSeq" id="WP_379904387.1">
    <property type="nucleotide sequence ID" value="NZ_JBHRTR010000034.1"/>
</dbReference>
<dbReference type="InterPro" id="IPR013022">
    <property type="entry name" value="Xyl_isomerase-like_TIM-brl"/>
</dbReference>
<sequence>MTTQSPLRLSLCNEVLRHLPFAEQCAYAAALGYEGLEIAPFTLADDPTALTAAEVQAVRRSLADNGLAATGLHWLLLAPKGLSITDPDPDVRAATRRVIERLCALAGELDCRVLVHGSPHQRRTGGDGGAVERAVEMLAIAGEAARAAGVTYCLEPLAPKENDFVHTVAEAAEIVRRIDNPHLRTMIDCSAASQTEAQPVGEVIREWMPSGLVRHIQLNDTNRRGPGEGDLPFTPILQALIDTGYDGDIAFEPFVYKPDGGACAARSIGYVKGILEAIR</sequence>
<keyword evidence="3" id="KW-1185">Reference proteome</keyword>
<dbReference type="Gene3D" id="3.20.20.150">
    <property type="entry name" value="Divalent-metal-dependent TIM barrel enzymes"/>
    <property type="match status" value="1"/>
</dbReference>